<dbReference type="EMBL" id="FNVA01000002">
    <property type="protein sequence ID" value="SEF92859.1"/>
    <property type="molecule type" value="Genomic_DNA"/>
</dbReference>
<name>A0A1H5W018_9BACT</name>
<dbReference type="AlphaFoldDB" id="A0A1H5W018"/>
<feature type="compositionally biased region" description="Polar residues" evidence="1">
    <location>
        <begin position="47"/>
        <end position="65"/>
    </location>
</feature>
<dbReference type="OrthoDB" id="115912at2"/>
<dbReference type="Proteomes" id="UP000236728">
    <property type="component" value="Unassembled WGS sequence"/>
</dbReference>
<sequence>MNAGTQNRNKTIAAGVLLTLASILLVRFIYTEFIESDGPTTPAIVATPSSSNTSATRDMLNNSSEGPVAAAASTGNRGLGAVPGVPAKRVASTSSSLDPTLNQSAMLRTESLVYAGTGRNIFSLIYTPPVAIPTNVPGVRKGPVATVPYTPPPPPVPCPPNCPPMPLKFFGTATRQGVRQAFILSGEDVYLASQGDIVARRYKVVTINANSVQMEDLTNHFTQTLPMSTQ</sequence>
<proteinExistence type="predicted"/>
<evidence type="ECO:0000313" key="3">
    <source>
        <dbReference type="EMBL" id="SEF92859.1"/>
    </source>
</evidence>
<keyword evidence="2" id="KW-1133">Transmembrane helix</keyword>
<gene>
    <name evidence="3" type="ORF">SAMN05421819_1389</name>
</gene>
<accession>A0A1H5W018</accession>
<feature type="transmembrane region" description="Helical" evidence="2">
    <location>
        <begin position="12"/>
        <end position="30"/>
    </location>
</feature>
<keyword evidence="4" id="KW-1185">Reference proteome</keyword>
<organism evidence="3 4">
    <name type="scientific">Bryocella elongata</name>
    <dbReference type="NCBI Taxonomy" id="863522"/>
    <lineage>
        <taxon>Bacteria</taxon>
        <taxon>Pseudomonadati</taxon>
        <taxon>Acidobacteriota</taxon>
        <taxon>Terriglobia</taxon>
        <taxon>Terriglobales</taxon>
        <taxon>Acidobacteriaceae</taxon>
        <taxon>Bryocella</taxon>
    </lineage>
</organism>
<feature type="region of interest" description="Disordered" evidence="1">
    <location>
        <begin position="40"/>
        <end position="75"/>
    </location>
</feature>
<evidence type="ECO:0000313" key="4">
    <source>
        <dbReference type="Proteomes" id="UP000236728"/>
    </source>
</evidence>
<reference evidence="3 4" key="1">
    <citation type="submission" date="2016-10" db="EMBL/GenBank/DDBJ databases">
        <authorList>
            <person name="de Groot N.N."/>
        </authorList>
    </citation>
    <scope>NUCLEOTIDE SEQUENCE [LARGE SCALE GENOMIC DNA]</scope>
    <source>
        <strain evidence="3 4">DSM 22489</strain>
    </source>
</reference>
<protein>
    <submittedName>
        <fullName evidence="3">Uncharacterized protein</fullName>
    </submittedName>
</protein>
<keyword evidence="2" id="KW-0472">Membrane</keyword>
<dbReference type="RefSeq" id="WP_103932331.1">
    <property type="nucleotide sequence ID" value="NZ_FNVA01000002.1"/>
</dbReference>
<keyword evidence="2" id="KW-0812">Transmembrane</keyword>
<evidence type="ECO:0000256" key="2">
    <source>
        <dbReference type="SAM" id="Phobius"/>
    </source>
</evidence>
<evidence type="ECO:0000256" key="1">
    <source>
        <dbReference type="SAM" id="MobiDB-lite"/>
    </source>
</evidence>